<dbReference type="InterPro" id="IPR027417">
    <property type="entry name" value="P-loop_NTPase"/>
</dbReference>
<evidence type="ECO:0000313" key="15">
    <source>
        <dbReference type="Proteomes" id="UP000218069"/>
    </source>
</evidence>
<evidence type="ECO:0000256" key="7">
    <source>
        <dbReference type="ARBA" id="ARBA00022777"/>
    </source>
</evidence>
<feature type="domain" description="Thymidylate kinase-like" evidence="13">
    <location>
        <begin position="13"/>
        <end position="200"/>
    </location>
</feature>
<evidence type="ECO:0000256" key="4">
    <source>
        <dbReference type="ARBA" id="ARBA00022679"/>
    </source>
</evidence>
<evidence type="ECO:0000256" key="11">
    <source>
        <dbReference type="ARBA" id="ARBA00057735"/>
    </source>
</evidence>
<dbReference type="CDD" id="cd01672">
    <property type="entry name" value="TMPK"/>
    <property type="match status" value="1"/>
</dbReference>
<protein>
    <recommendedName>
        <fullName evidence="3 12">Thymidylate kinase</fullName>
        <ecNumber evidence="2 12">2.7.4.9</ecNumber>
    </recommendedName>
    <alternativeName>
        <fullName evidence="9 12">dTMP kinase</fullName>
    </alternativeName>
</protein>
<dbReference type="InterPro" id="IPR018094">
    <property type="entry name" value="Thymidylate_kinase"/>
</dbReference>
<evidence type="ECO:0000313" key="14">
    <source>
        <dbReference type="EMBL" id="SNX28566.1"/>
    </source>
</evidence>
<dbReference type="OrthoDB" id="9774907at2"/>
<dbReference type="AlphaFoldDB" id="A0A240E268"/>
<keyword evidence="7 12" id="KW-0418">Kinase</keyword>
<dbReference type="InterPro" id="IPR039430">
    <property type="entry name" value="Thymidylate_kin-like_dom"/>
</dbReference>
<dbReference type="RefSeq" id="WP_096672748.1">
    <property type="nucleotide sequence ID" value="NZ_OANS01000002.1"/>
</dbReference>
<keyword evidence="15" id="KW-1185">Reference proteome</keyword>
<keyword evidence="5 12" id="KW-0545">Nucleotide biosynthesis</keyword>
<keyword evidence="6 12" id="KW-0547">Nucleotide-binding</keyword>
<sequence length="214" mass="24267">MKTAHNPGYFISFEGIDGAGKSTHIDAFCQLMRQKYPAREVVMTREPGGTALGEQLRSLLLEGPMHLEAEALLMFAARREHLAQVIEPALEAGKIVISDRFTDASFAYQGGGRGLDIAKLNILERWVQGCDDGTLLQPNLTILFDLPGSVAQARRSKVREPDKFEKMDLDFFERVRQEYLRRAQLDPQRFHLVDATQTPERIWLELQSFPIPIK</sequence>
<accession>A0A240E268</accession>
<dbReference type="PANTHER" id="PTHR10344:SF4">
    <property type="entry name" value="UMP-CMP KINASE 2, MITOCHONDRIAL"/>
    <property type="match status" value="1"/>
</dbReference>
<evidence type="ECO:0000256" key="2">
    <source>
        <dbReference type="ARBA" id="ARBA00012980"/>
    </source>
</evidence>
<evidence type="ECO:0000256" key="6">
    <source>
        <dbReference type="ARBA" id="ARBA00022741"/>
    </source>
</evidence>
<keyword evidence="4 12" id="KW-0808">Transferase</keyword>
<dbReference type="GO" id="GO:0004798">
    <property type="term" value="F:dTMP kinase activity"/>
    <property type="evidence" value="ECO:0007669"/>
    <property type="project" value="UniProtKB-UniRule"/>
</dbReference>
<comment type="function">
    <text evidence="11 12">Phosphorylation of dTMP to form dTDP in both de novo and salvage pathways of dTTP synthesis.</text>
</comment>
<dbReference type="EMBL" id="OANS01000002">
    <property type="protein sequence ID" value="SNX28566.1"/>
    <property type="molecule type" value="Genomic_DNA"/>
</dbReference>
<feature type="binding site" evidence="12">
    <location>
        <begin position="15"/>
        <end position="22"/>
    </location>
    <ligand>
        <name>ATP</name>
        <dbReference type="ChEBI" id="CHEBI:30616"/>
    </ligand>
</feature>
<evidence type="ECO:0000256" key="8">
    <source>
        <dbReference type="ARBA" id="ARBA00022840"/>
    </source>
</evidence>
<gene>
    <name evidence="12" type="primary">tmk</name>
    <name evidence="14" type="ORF">SAMN06295945_0898</name>
</gene>
<dbReference type="PANTHER" id="PTHR10344">
    <property type="entry name" value="THYMIDYLATE KINASE"/>
    <property type="match status" value="1"/>
</dbReference>
<evidence type="ECO:0000256" key="1">
    <source>
        <dbReference type="ARBA" id="ARBA00009776"/>
    </source>
</evidence>
<comment type="similarity">
    <text evidence="1 12">Belongs to the thymidylate kinase family.</text>
</comment>
<keyword evidence="8 12" id="KW-0067">ATP-binding</keyword>
<reference evidence="15" key="1">
    <citation type="submission" date="2017-08" db="EMBL/GenBank/DDBJ databases">
        <authorList>
            <person name="Varghese N."/>
            <person name="Submissions S."/>
        </authorList>
    </citation>
    <scope>NUCLEOTIDE SEQUENCE [LARGE SCALE GENOMIC DNA]</scope>
    <source>
        <strain evidence="15">AP-Melu-1000-B4</strain>
    </source>
</reference>
<evidence type="ECO:0000256" key="10">
    <source>
        <dbReference type="ARBA" id="ARBA00048743"/>
    </source>
</evidence>
<dbReference type="Gene3D" id="3.40.50.300">
    <property type="entry name" value="P-loop containing nucleotide triphosphate hydrolases"/>
    <property type="match status" value="1"/>
</dbReference>
<dbReference type="HAMAP" id="MF_00165">
    <property type="entry name" value="Thymidylate_kinase"/>
    <property type="match status" value="1"/>
</dbReference>
<comment type="catalytic activity">
    <reaction evidence="10 12">
        <text>dTMP + ATP = dTDP + ADP</text>
        <dbReference type="Rhea" id="RHEA:13517"/>
        <dbReference type="ChEBI" id="CHEBI:30616"/>
        <dbReference type="ChEBI" id="CHEBI:58369"/>
        <dbReference type="ChEBI" id="CHEBI:63528"/>
        <dbReference type="ChEBI" id="CHEBI:456216"/>
        <dbReference type="EC" id="2.7.4.9"/>
    </reaction>
</comment>
<dbReference type="Proteomes" id="UP000218069">
    <property type="component" value="Unassembled WGS sequence"/>
</dbReference>
<dbReference type="GO" id="GO:0005524">
    <property type="term" value="F:ATP binding"/>
    <property type="evidence" value="ECO:0007669"/>
    <property type="project" value="UniProtKB-UniRule"/>
</dbReference>
<evidence type="ECO:0000256" key="3">
    <source>
        <dbReference type="ARBA" id="ARBA00017144"/>
    </source>
</evidence>
<dbReference type="EC" id="2.7.4.9" evidence="2 12"/>
<evidence type="ECO:0000256" key="5">
    <source>
        <dbReference type="ARBA" id="ARBA00022727"/>
    </source>
</evidence>
<dbReference type="GO" id="GO:0006227">
    <property type="term" value="P:dUDP biosynthetic process"/>
    <property type="evidence" value="ECO:0007669"/>
    <property type="project" value="TreeGrafter"/>
</dbReference>
<dbReference type="GO" id="GO:0006233">
    <property type="term" value="P:dTDP biosynthetic process"/>
    <property type="evidence" value="ECO:0007669"/>
    <property type="project" value="InterPro"/>
</dbReference>
<organism evidence="14 15">
    <name type="scientific">Polynucleobacter meluiroseus</name>
    <dbReference type="NCBI Taxonomy" id="1938814"/>
    <lineage>
        <taxon>Bacteria</taxon>
        <taxon>Pseudomonadati</taxon>
        <taxon>Pseudomonadota</taxon>
        <taxon>Betaproteobacteria</taxon>
        <taxon>Burkholderiales</taxon>
        <taxon>Burkholderiaceae</taxon>
        <taxon>Polynucleobacter</taxon>
    </lineage>
</organism>
<dbReference type="Pfam" id="PF02223">
    <property type="entry name" value="Thymidylate_kin"/>
    <property type="match status" value="1"/>
</dbReference>
<evidence type="ECO:0000256" key="12">
    <source>
        <dbReference type="HAMAP-Rule" id="MF_00165"/>
    </source>
</evidence>
<proteinExistence type="inferred from homology"/>
<dbReference type="SUPFAM" id="SSF52540">
    <property type="entry name" value="P-loop containing nucleoside triphosphate hydrolases"/>
    <property type="match status" value="1"/>
</dbReference>
<name>A0A240E268_9BURK</name>
<evidence type="ECO:0000256" key="9">
    <source>
        <dbReference type="ARBA" id="ARBA00029962"/>
    </source>
</evidence>
<dbReference type="GO" id="GO:0006235">
    <property type="term" value="P:dTTP biosynthetic process"/>
    <property type="evidence" value="ECO:0007669"/>
    <property type="project" value="UniProtKB-UniRule"/>
</dbReference>
<evidence type="ECO:0000259" key="13">
    <source>
        <dbReference type="Pfam" id="PF02223"/>
    </source>
</evidence>
<dbReference type="GO" id="GO:0005829">
    <property type="term" value="C:cytosol"/>
    <property type="evidence" value="ECO:0007669"/>
    <property type="project" value="TreeGrafter"/>
</dbReference>
<dbReference type="NCBIfam" id="TIGR00041">
    <property type="entry name" value="DTMP_kinase"/>
    <property type="match status" value="1"/>
</dbReference>
<dbReference type="FunFam" id="3.40.50.300:FF:000225">
    <property type="entry name" value="Thymidylate kinase"/>
    <property type="match status" value="1"/>
</dbReference>